<dbReference type="EMBL" id="ML769383">
    <property type="protein sequence ID" value="KAE9411147.1"/>
    <property type="molecule type" value="Genomic_DNA"/>
</dbReference>
<evidence type="ECO:0000256" key="3">
    <source>
        <dbReference type="ARBA" id="ARBA00022833"/>
    </source>
</evidence>
<feature type="compositionally biased region" description="Low complexity" evidence="6">
    <location>
        <begin position="357"/>
        <end position="368"/>
    </location>
</feature>
<dbReference type="PANTHER" id="PTHR23176">
    <property type="entry name" value="RHO/RAC/CDC GTPASE-ACTIVATING PROTEIN"/>
    <property type="match status" value="1"/>
</dbReference>
<dbReference type="InterPro" id="IPR046349">
    <property type="entry name" value="C1-like_sf"/>
</dbReference>
<organism evidence="10 11">
    <name type="scientific">Gymnopus androsaceus JB14</name>
    <dbReference type="NCBI Taxonomy" id="1447944"/>
    <lineage>
        <taxon>Eukaryota</taxon>
        <taxon>Fungi</taxon>
        <taxon>Dikarya</taxon>
        <taxon>Basidiomycota</taxon>
        <taxon>Agaricomycotina</taxon>
        <taxon>Agaricomycetes</taxon>
        <taxon>Agaricomycetidae</taxon>
        <taxon>Agaricales</taxon>
        <taxon>Marasmiineae</taxon>
        <taxon>Omphalotaceae</taxon>
        <taxon>Gymnopus</taxon>
    </lineage>
</organism>
<dbReference type="PROSITE" id="PS50081">
    <property type="entry name" value="ZF_DAG_PE_2"/>
    <property type="match status" value="1"/>
</dbReference>
<evidence type="ECO:0000256" key="5">
    <source>
        <dbReference type="SAM" id="Coils"/>
    </source>
</evidence>
<name>A0A6A4IST1_9AGAR</name>
<dbReference type="PROSITE" id="PS00479">
    <property type="entry name" value="ZF_DAG_PE_1"/>
    <property type="match status" value="1"/>
</dbReference>
<dbReference type="PANTHER" id="PTHR23176:SF128">
    <property type="entry name" value="RHO GTPASE-ACTIVATING PROTEIN RGD1"/>
    <property type="match status" value="1"/>
</dbReference>
<evidence type="ECO:0000259" key="9">
    <source>
        <dbReference type="PROSITE" id="PS50238"/>
    </source>
</evidence>
<feature type="coiled-coil region" evidence="5">
    <location>
        <begin position="1008"/>
        <end position="1042"/>
    </location>
</feature>
<feature type="compositionally biased region" description="Polar residues" evidence="6">
    <location>
        <begin position="200"/>
        <end position="213"/>
    </location>
</feature>
<dbReference type="InterPro" id="IPR002219">
    <property type="entry name" value="PKC_DAG/PE"/>
</dbReference>
<feature type="compositionally biased region" description="Polar residues" evidence="6">
    <location>
        <begin position="727"/>
        <end position="744"/>
    </location>
</feature>
<evidence type="ECO:0000256" key="2">
    <source>
        <dbReference type="ARBA" id="ARBA00022723"/>
    </source>
</evidence>
<evidence type="ECO:0000259" key="7">
    <source>
        <dbReference type="PROSITE" id="PS50023"/>
    </source>
</evidence>
<feature type="compositionally biased region" description="Polar residues" evidence="6">
    <location>
        <begin position="275"/>
        <end position="295"/>
    </location>
</feature>
<dbReference type="FunFam" id="1.10.555.10:FF:000043">
    <property type="entry name" value="Rho GTPase activator Rga"/>
    <property type="match status" value="1"/>
</dbReference>
<feature type="compositionally biased region" description="Acidic residues" evidence="6">
    <location>
        <begin position="643"/>
        <end position="653"/>
    </location>
</feature>
<dbReference type="CDD" id="cd09395">
    <property type="entry name" value="LIM2_Rga"/>
    <property type="match status" value="1"/>
</dbReference>
<dbReference type="Gene3D" id="1.10.555.10">
    <property type="entry name" value="Rho GTPase activation protein"/>
    <property type="match status" value="1"/>
</dbReference>
<gene>
    <name evidence="10" type="ORF">BT96DRAFT_869723</name>
</gene>
<dbReference type="GO" id="GO:0005096">
    <property type="term" value="F:GTPase activator activity"/>
    <property type="evidence" value="ECO:0007669"/>
    <property type="project" value="UniProtKB-KW"/>
</dbReference>
<keyword evidence="11" id="KW-1185">Reference proteome</keyword>
<evidence type="ECO:0000256" key="1">
    <source>
        <dbReference type="ARBA" id="ARBA00022468"/>
    </source>
</evidence>
<dbReference type="OrthoDB" id="79452at2759"/>
<dbReference type="SMART" id="SM00324">
    <property type="entry name" value="RhoGAP"/>
    <property type="match status" value="1"/>
</dbReference>
<dbReference type="SUPFAM" id="SSF48350">
    <property type="entry name" value="GTPase activation domain, GAP"/>
    <property type="match status" value="1"/>
</dbReference>
<dbReference type="GO" id="GO:0005737">
    <property type="term" value="C:cytoplasm"/>
    <property type="evidence" value="ECO:0007669"/>
    <property type="project" value="TreeGrafter"/>
</dbReference>
<evidence type="ECO:0000259" key="8">
    <source>
        <dbReference type="PROSITE" id="PS50081"/>
    </source>
</evidence>
<reference evidence="10" key="1">
    <citation type="journal article" date="2019" name="Environ. Microbiol.">
        <title>Fungal ecological strategies reflected in gene transcription - a case study of two litter decomposers.</title>
        <authorList>
            <person name="Barbi F."/>
            <person name="Kohler A."/>
            <person name="Barry K."/>
            <person name="Baskaran P."/>
            <person name="Daum C."/>
            <person name="Fauchery L."/>
            <person name="Ihrmark K."/>
            <person name="Kuo A."/>
            <person name="LaButti K."/>
            <person name="Lipzen A."/>
            <person name="Morin E."/>
            <person name="Grigoriev I.V."/>
            <person name="Henrissat B."/>
            <person name="Lindahl B."/>
            <person name="Martin F."/>
        </authorList>
    </citation>
    <scope>NUCLEOTIDE SEQUENCE</scope>
    <source>
        <strain evidence="10">JB14</strain>
    </source>
</reference>
<keyword evidence="2 4" id="KW-0479">Metal-binding</keyword>
<evidence type="ECO:0000256" key="6">
    <source>
        <dbReference type="SAM" id="MobiDB-lite"/>
    </source>
</evidence>
<feature type="compositionally biased region" description="Pro residues" evidence="6">
    <location>
        <begin position="749"/>
        <end position="760"/>
    </location>
</feature>
<dbReference type="PROSITE" id="PS00478">
    <property type="entry name" value="LIM_DOMAIN_1"/>
    <property type="match status" value="2"/>
</dbReference>
<feature type="compositionally biased region" description="Acidic residues" evidence="6">
    <location>
        <begin position="466"/>
        <end position="475"/>
    </location>
</feature>
<feature type="compositionally biased region" description="Low complexity" evidence="6">
    <location>
        <begin position="315"/>
        <end position="326"/>
    </location>
</feature>
<feature type="compositionally biased region" description="Basic and acidic residues" evidence="6">
    <location>
        <begin position="449"/>
        <end position="461"/>
    </location>
</feature>
<keyword evidence="3 4" id="KW-0862">Zinc</keyword>
<dbReference type="GO" id="GO:0007165">
    <property type="term" value="P:signal transduction"/>
    <property type="evidence" value="ECO:0007669"/>
    <property type="project" value="InterPro"/>
</dbReference>
<feature type="domain" description="Rho-GAP" evidence="9">
    <location>
        <begin position="1298"/>
        <end position="1493"/>
    </location>
</feature>
<accession>A0A6A4IST1</accession>
<feature type="compositionally biased region" description="Polar residues" evidence="6">
    <location>
        <begin position="861"/>
        <end position="870"/>
    </location>
</feature>
<feature type="compositionally biased region" description="Low complexity" evidence="6">
    <location>
        <begin position="413"/>
        <end position="430"/>
    </location>
</feature>
<proteinExistence type="predicted"/>
<feature type="compositionally biased region" description="Basic and acidic residues" evidence="6">
    <location>
        <begin position="787"/>
        <end position="811"/>
    </location>
</feature>
<feature type="compositionally biased region" description="Basic and acidic residues" evidence="6">
    <location>
        <begin position="832"/>
        <end position="841"/>
    </location>
</feature>
<dbReference type="SUPFAM" id="SSF57889">
    <property type="entry name" value="Cysteine-rich domain"/>
    <property type="match status" value="1"/>
</dbReference>
<dbReference type="GO" id="GO:0046872">
    <property type="term" value="F:metal ion binding"/>
    <property type="evidence" value="ECO:0007669"/>
    <property type="project" value="UniProtKB-KW"/>
</dbReference>
<feature type="region of interest" description="Disordered" evidence="6">
    <location>
        <begin position="707"/>
        <end position="870"/>
    </location>
</feature>
<keyword evidence="4" id="KW-0440">LIM domain</keyword>
<dbReference type="Pfam" id="PF00130">
    <property type="entry name" value="C1_1"/>
    <property type="match status" value="1"/>
</dbReference>
<evidence type="ECO:0000313" key="11">
    <source>
        <dbReference type="Proteomes" id="UP000799118"/>
    </source>
</evidence>
<evidence type="ECO:0000256" key="4">
    <source>
        <dbReference type="PROSITE-ProRule" id="PRU00125"/>
    </source>
</evidence>
<dbReference type="InterPro" id="IPR008936">
    <property type="entry name" value="Rho_GTPase_activation_prot"/>
</dbReference>
<feature type="domain" description="LIM zinc-binding" evidence="7">
    <location>
        <begin position="83"/>
        <end position="142"/>
    </location>
</feature>
<dbReference type="InterPro" id="IPR001781">
    <property type="entry name" value="Znf_LIM"/>
</dbReference>
<dbReference type="Gene3D" id="3.30.60.20">
    <property type="match status" value="1"/>
</dbReference>
<protein>
    <submittedName>
        <fullName evidence="10">RhoGAP-domain-containing protein</fullName>
    </submittedName>
</protein>
<keyword evidence="5" id="KW-0175">Coiled coil</keyword>
<dbReference type="CDD" id="cd00029">
    <property type="entry name" value="C1"/>
    <property type="match status" value="1"/>
</dbReference>
<feature type="compositionally biased region" description="Polar residues" evidence="6">
    <location>
        <begin position="245"/>
        <end position="255"/>
    </location>
</feature>
<keyword evidence="1" id="KW-0343">GTPase activation</keyword>
<dbReference type="Pfam" id="PF00412">
    <property type="entry name" value="LIM"/>
    <property type="match status" value="2"/>
</dbReference>
<feature type="region of interest" description="Disordered" evidence="6">
    <location>
        <begin position="168"/>
        <end position="187"/>
    </location>
</feature>
<dbReference type="SMART" id="SM00109">
    <property type="entry name" value="C1"/>
    <property type="match status" value="1"/>
</dbReference>
<dbReference type="Gene3D" id="2.10.110.10">
    <property type="entry name" value="Cysteine Rich Protein"/>
    <property type="match status" value="2"/>
</dbReference>
<feature type="compositionally biased region" description="Polar residues" evidence="6">
    <location>
        <begin position="767"/>
        <end position="785"/>
    </location>
</feature>
<dbReference type="Proteomes" id="UP000799118">
    <property type="component" value="Unassembled WGS sequence"/>
</dbReference>
<evidence type="ECO:0000313" key="10">
    <source>
        <dbReference type="EMBL" id="KAE9411147.1"/>
    </source>
</evidence>
<feature type="domain" description="Phorbol-ester/DAG-type" evidence="8">
    <location>
        <begin position="1227"/>
        <end position="1274"/>
    </location>
</feature>
<sequence>MIAAMSPSAQQQQYPMPDDLEERLCPGCKLSVVSEEGGLVVAFGQCFFHVNCFKCAKCNDKVTADTNLLLLSDGSPICANCSYACNVCKQPILDEAIMTGDDAYHAHCFKCKVCKNRIDELVFAKTSQGIYCMDCHNERMIKIRKHTQKKAERERERQAAQAAAYNELGIGGSNKGGSISTSARDRERRARELLGKEASIQPSRSTEFSQNGHISPPIRAPYVPDAFQPEPTRNQLPIIQPPPRTSSVDSSSNQRPPLVKNHSLPVTLEEPPSPNRSEIPSISVPPTNGSLTVTSVRDKRRSINPGLVIKPPGDPSTASSSALSPAQRSPTPPVNGTSNDSPTSARLASPLREKFPSSRPGSASSNSSYNALPQRTRTTSAMSSSSSTGATVSYNGDDSTVTMRPSPSPLRPTSPFAASSPRPDSASSLSEPKRFSGRSLSPRPGSAASRDRPPSRADVPRSVESATDDDEDEEEQQHFSRDPPQRSMTDDSGGYSLIDAYGGADVDAVEVEKMDQHQRNQSTESTPPMPPPKDSRTKPPAPLSTLPKRESISKRVPLSAMSDPPSLTPEPNASFSMPSPDAPTAVPREPAPPPALHSPSLSVPRMTRNASYNSITSSSVSGHGEFSDTETTETSAEDKELMDAEIEAEENGEDTANRATATFIAPALPPIRFSLNTADFSDLFTSVGGNVNNPMKTFDALASVTENREADNGDVPSTPPPSAVLYQPNTMSQSQTVFQSQRAVSESPSPGPTPPLPSMPLPNESSTSIYTSTNESTTIAGSIPNSEDGHSSNSDHQHQKEKKEKEKEKGGLLRKLSGKRSKLDRSASSAKALKDRERKVVAEAMRSAGLAAPNMGDRTPSDPQLNGHSPTTITISPPLDGRGEWKEPSSSADIVLQRLQEVFADATDRGAQQLKLDRGFVEAIVNAMTTRKTEYLEAKKQIDGMKRASKQYIDGISVAQTEYDRELKARRDAEAEVTRLRVLLSGQAARLTALTGDSRRQELRQKMSKELHENLNGLEFDLSKLKVERDVTLAEVEELNAASSSGAASEPSANLSRSLTKRLDTLKSQYQRELLPLTQQREALTREVMELKAARDVFLEETTVLNARNEELAQLSAQYSRRVVMAPQVPSIPDTPSKTLAPTMLETPVRSDSRSVQLQQQTPQQLHHMMVSAYSSTDDLESRKIIRVDETPTPSRGGNKVFKWGSRKESTSVLQSGTEKGKVGHLEHSFQPLSLLRFTRCDHCGDKMWGSQLRCSGCSISVHTRCVNQVHSACSQQGSNGGNVNEEPQVLPLSMFGRDLTEQVRADGRGGPRNVPVIVEKCIEAVEELAMDYEGIYRKTGGSGQSRIITQLFERGDYSSFDLRDSDRFNDICSVTSVLKTYLRSLPVPLLTHDLHDEFMSAVEIRDPGTKNNNLTELVNKLPSEHYYTVRLLMLHLNRICQRSDVNLMNARNLGVVFGPTLMRSRNPGAEFSDMAGKALTIEWLVESAPQVFITSDH</sequence>
<dbReference type="PROSITE" id="PS50023">
    <property type="entry name" value="LIM_DOMAIN_2"/>
    <property type="match status" value="1"/>
</dbReference>
<dbReference type="InterPro" id="IPR050729">
    <property type="entry name" value="Rho-GAP"/>
</dbReference>
<dbReference type="SMART" id="SM00132">
    <property type="entry name" value="LIM"/>
    <property type="match status" value="2"/>
</dbReference>
<feature type="region of interest" description="Disordered" evidence="6">
    <location>
        <begin position="194"/>
        <end position="655"/>
    </location>
</feature>
<dbReference type="Pfam" id="PF00620">
    <property type="entry name" value="RhoGAP"/>
    <property type="match status" value="1"/>
</dbReference>
<feature type="compositionally biased region" description="Polar residues" evidence="6">
    <location>
        <begin position="394"/>
        <end position="403"/>
    </location>
</feature>
<feature type="compositionally biased region" description="Polar residues" evidence="6">
    <location>
        <begin position="608"/>
        <end position="621"/>
    </location>
</feature>
<dbReference type="PROSITE" id="PS50238">
    <property type="entry name" value="RHOGAP"/>
    <property type="match status" value="1"/>
</dbReference>
<feature type="compositionally biased region" description="Polar residues" evidence="6">
    <location>
        <begin position="334"/>
        <end position="346"/>
    </location>
</feature>
<dbReference type="InterPro" id="IPR000198">
    <property type="entry name" value="RhoGAP_dom"/>
</dbReference>
<feature type="compositionally biased region" description="Low complexity" evidence="6">
    <location>
        <begin position="375"/>
        <end position="393"/>
    </location>
</feature>